<name>A0ABN7UZN4_GIGMA</name>
<keyword evidence="3" id="KW-1185">Reference proteome</keyword>
<feature type="non-terminal residue" evidence="2">
    <location>
        <position position="376"/>
    </location>
</feature>
<gene>
    <name evidence="2" type="ORF">GMARGA_LOCUS12623</name>
</gene>
<organism evidence="2 3">
    <name type="scientific">Gigaspora margarita</name>
    <dbReference type="NCBI Taxonomy" id="4874"/>
    <lineage>
        <taxon>Eukaryota</taxon>
        <taxon>Fungi</taxon>
        <taxon>Fungi incertae sedis</taxon>
        <taxon>Mucoromycota</taxon>
        <taxon>Glomeromycotina</taxon>
        <taxon>Glomeromycetes</taxon>
        <taxon>Diversisporales</taxon>
        <taxon>Gigasporaceae</taxon>
        <taxon>Gigaspora</taxon>
    </lineage>
</organism>
<protein>
    <submittedName>
        <fullName evidence="2">3006_t:CDS:1</fullName>
    </submittedName>
</protein>
<evidence type="ECO:0000313" key="2">
    <source>
        <dbReference type="EMBL" id="CAG8709004.1"/>
    </source>
</evidence>
<sequence length="376" mass="44817">MIPIPPLLLFPGLVVGFSVLFTRTIYKSESTCSDKSRPTNEVFYKNTDDSRRSSERKFIFHKINKEIDDFTPNKSLFNHHDKFKDVLSKESSTPIFDSESNQFNTTTINDTNEIFESTSYQFNHHNKDDLSKYTNKSSNQIFESTSDHDTKEISKTIAKNKNNDPNSETNNKSESVNSYDEEKYKSALNYFKNLTCNEFISHGENYDKKYVEDDNKYFEEQFRFIRFISIRKDYDKKFHEEYFEELKKYHERLFYRTTINKEDECLEELSYFEENLEEQINNLRKCFSDENGRSSRALNDLHKDILALQTDFEQFESSYLKTIEKDYNIGDVLCNDGVRIDVSHRISCRNSFSFQIRAEYNKLKTQRRKLYYDESS</sequence>
<reference evidence="2 3" key="1">
    <citation type="submission" date="2021-06" db="EMBL/GenBank/DDBJ databases">
        <authorList>
            <person name="Kallberg Y."/>
            <person name="Tangrot J."/>
            <person name="Rosling A."/>
        </authorList>
    </citation>
    <scope>NUCLEOTIDE SEQUENCE [LARGE SCALE GENOMIC DNA]</scope>
    <source>
        <strain evidence="2 3">120-4 pot B 10/14</strain>
    </source>
</reference>
<feature type="region of interest" description="Disordered" evidence="1">
    <location>
        <begin position="158"/>
        <end position="178"/>
    </location>
</feature>
<proteinExistence type="predicted"/>
<comment type="caution">
    <text evidence="2">The sequence shown here is derived from an EMBL/GenBank/DDBJ whole genome shotgun (WGS) entry which is preliminary data.</text>
</comment>
<dbReference type="EMBL" id="CAJVQB010007781">
    <property type="protein sequence ID" value="CAG8709004.1"/>
    <property type="molecule type" value="Genomic_DNA"/>
</dbReference>
<evidence type="ECO:0000313" key="3">
    <source>
        <dbReference type="Proteomes" id="UP000789901"/>
    </source>
</evidence>
<evidence type="ECO:0000256" key="1">
    <source>
        <dbReference type="SAM" id="MobiDB-lite"/>
    </source>
</evidence>
<accession>A0ABN7UZN4</accession>
<dbReference type="Proteomes" id="UP000789901">
    <property type="component" value="Unassembled WGS sequence"/>
</dbReference>